<name>A0A6C0CG12_9ZZZZ</name>
<accession>A0A6C0CG12</accession>
<dbReference type="EMBL" id="MN739399">
    <property type="protein sequence ID" value="QHT02780.1"/>
    <property type="molecule type" value="Genomic_DNA"/>
</dbReference>
<protein>
    <submittedName>
        <fullName evidence="1">Uncharacterized protein</fullName>
    </submittedName>
</protein>
<dbReference type="AlphaFoldDB" id="A0A6C0CG12"/>
<reference evidence="1" key="1">
    <citation type="journal article" date="2020" name="Nature">
        <title>Giant virus diversity and host interactions through global metagenomics.</title>
        <authorList>
            <person name="Schulz F."/>
            <person name="Roux S."/>
            <person name="Paez-Espino D."/>
            <person name="Jungbluth S."/>
            <person name="Walsh D.A."/>
            <person name="Denef V.J."/>
            <person name="McMahon K.D."/>
            <person name="Konstantinidis K.T."/>
            <person name="Eloe-Fadrosh E.A."/>
            <person name="Kyrpides N.C."/>
            <person name="Woyke T."/>
        </authorList>
    </citation>
    <scope>NUCLEOTIDE SEQUENCE</scope>
    <source>
        <strain evidence="1">GVMAG-M-3300020595-32</strain>
    </source>
</reference>
<sequence length="131" mass="15479">MVKNQLFRILPDIEIIKILLESVGLSSLEDTNFFTKETINELNTQDKFNEIKDKLESYYLPCKSKVYLSAINDKKCITIIRQFIKVHNYTLISKERYINRKKLCVYRLIKLDDKPKLSPKSSKKDIVISFE</sequence>
<evidence type="ECO:0000313" key="1">
    <source>
        <dbReference type="EMBL" id="QHT02780.1"/>
    </source>
</evidence>
<organism evidence="1">
    <name type="scientific">viral metagenome</name>
    <dbReference type="NCBI Taxonomy" id="1070528"/>
    <lineage>
        <taxon>unclassified sequences</taxon>
        <taxon>metagenomes</taxon>
        <taxon>organismal metagenomes</taxon>
    </lineage>
</organism>
<proteinExistence type="predicted"/>